<dbReference type="Proteomes" id="UP000824881">
    <property type="component" value="Unassembled WGS sequence"/>
</dbReference>
<proteinExistence type="predicted"/>
<reference evidence="1 2" key="1">
    <citation type="journal article" date="2021" name="Appl. Environ. Microbiol.">
        <title>Genetic linkage and physical mapping for an oyster mushroom Pleurotus cornucopiae and QTL analysis for the trait cap color.</title>
        <authorList>
            <person name="Zhang Y."/>
            <person name="Gao W."/>
            <person name="Sonnenberg A."/>
            <person name="Chen Q."/>
            <person name="Zhang J."/>
            <person name="Huang C."/>
        </authorList>
    </citation>
    <scope>NUCLEOTIDE SEQUENCE [LARGE SCALE GENOMIC DNA]</scope>
    <source>
        <strain evidence="1">CCMSSC00406</strain>
    </source>
</reference>
<dbReference type="EMBL" id="WQMT02000005">
    <property type="protein sequence ID" value="KAG9223437.1"/>
    <property type="molecule type" value="Genomic_DNA"/>
</dbReference>
<gene>
    <name evidence="1" type="ORF">CCMSSC00406_0007624</name>
</gene>
<accession>A0ACB7IYU0</accession>
<keyword evidence="2" id="KW-1185">Reference proteome</keyword>
<evidence type="ECO:0000313" key="1">
    <source>
        <dbReference type="EMBL" id="KAG9223437.1"/>
    </source>
</evidence>
<name>A0ACB7IYU0_PLECO</name>
<evidence type="ECO:0000313" key="2">
    <source>
        <dbReference type="Proteomes" id="UP000824881"/>
    </source>
</evidence>
<sequence>MSTQVRPSNTTWYAPQNLLVQTRKKAALNTGRRSRYKAEITRALDSATQDDTPLSEYVCHSLSRNVLNATISAHPVNVPGWMKLVAQIKAKFNSMTNGSTQRYVGSLFEKYTTDYQCNHFDDALVELRALHQTMRRSEAALLQLTGVGREYKVAETVGKLVVEGLNCVEEIACYASIGKGEVLELYEKRELLYQTLT</sequence>
<organism evidence="1 2">
    <name type="scientific">Pleurotus cornucopiae</name>
    <name type="common">Cornucopia mushroom</name>
    <dbReference type="NCBI Taxonomy" id="5321"/>
    <lineage>
        <taxon>Eukaryota</taxon>
        <taxon>Fungi</taxon>
        <taxon>Dikarya</taxon>
        <taxon>Basidiomycota</taxon>
        <taxon>Agaricomycotina</taxon>
        <taxon>Agaricomycetes</taxon>
        <taxon>Agaricomycetidae</taxon>
        <taxon>Agaricales</taxon>
        <taxon>Pleurotineae</taxon>
        <taxon>Pleurotaceae</taxon>
        <taxon>Pleurotus</taxon>
    </lineage>
</organism>
<comment type="caution">
    <text evidence="1">The sequence shown here is derived from an EMBL/GenBank/DDBJ whole genome shotgun (WGS) entry which is preliminary data.</text>
</comment>
<protein>
    <submittedName>
        <fullName evidence="1">Uncharacterized protein</fullName>
    </submittedName>
</protein>